<accession>A0A916QEE0</accession>
<reference evidence="1" key="2">
    <citation type="journal article" date="2021" name="Data Brief">
        <title>Draft genome sequence data of the facultative, thermophilic, xylanolytic bacterium Paenibacillus sp. strain DA-C8.</title>
        <authorList>
            <person name="Chhe C."/>
            <person name="Uke A."/>
            <person name="Baramee S."/>
            <person name="Ungkulpasvich U."/>
            <person name="Tachaapaikoon C."/>
            <person name="Pason P."/>
            <person name="Waeonukul R."/>
            <person name="Ratanakhanokchai K."/>
            <person name="Kosugi A."/>
        </authorList>
    </citation>
    <scope>NUCLEOTIDE SEQUENCE</scope>
    <source>
        <strain evidence="1">DA-C8</strain>
    </source>
</reference>
<dbReference type="AlphaFoldDB" id="A0A916QEE0"/>
<protein>
    <submittedName>
        <fullName evidence="1">Uncharacterized protein</fullName>
    </submittedName>
</protein>
<sequence length="75" mass="8816">MKGLRKERRSFFVGWKEEGAEVKGYSQGIPQKAVRILTINHKICNKKCTIFSEYDKLLCIMYYDRKTIRRGKEAG</sequence>
<dbReference type="EMBL" id="BMAQ01000039">
    <property type="protein sequence ID" value="GFR39235.1"/>
    <property type="molecule type" value="Genomic_DNA"/>
</dbReference>
<evidence type="ECO:0000313" key="2">
    <source>
        <dbReference type="Proteomes" id="UP000654993"/>
    </source>
</evidence>
<organism evidence="1 2">
    <name type="scientific">Insulibacter thermoxylanivorax</name>
    <dbReference type="NCBI Taxonomy" id="2749268"/>
    <lineage>
        <taxon>Bacteria</taxon>
        <taxon>Bacillati</taxon>
        <taxon>Bacillota</taxon>
        <taxon>Bacilli</taxon>
        <taxon>Bacillales</taxon>
        <taxon>Paenibacillaceae</taxon>
        <taxon>Insulibacter</taxon>
    </lineage>
</organism>
<dbReference type="Proteomes" id="UP000654993">
    <property type="component" value="Unassembled WGS sequence"/>
</dbReference>
<comment type="caution">
    <text evidence="1">The sequence shown here is derived from an EMBL/GenBank/DDBJ whole genome shotgun (WGS) entry which is preliminary data.</text>
</comment>
<evidence type="ECO:0000313" key="1">
    <source>
        <dbReference type="EMBL" id="GFR39235.1"/>
    </source>
</evidence>
<reference evidence="1" key="1">
    <citation type="submission" date="2020-08" db="EMBL/GenBank/DDBJ databases">
        <authorList>
            <person name="Uke A."/>
            <person name="Chhe C."/>
            <person name="Baramee S."/>
            <person name="Kosugi A."/>
        </authorList>
    </citation>
    <scope>NUCLEOTIDE SEQUENCE</scope>
    <source>
        <strain evidence="1">DA-C8</strain>
    </source>
</reference>
<proteinExistence type="predicted"/>
<keyword evidence="2" id="KW-1185">Reference proteome</keyword>
<name>A0A916QEE0_9BACL</name>
<gene>
    <name evidence="1" type="ORF">PRECH8_25310</name>
</gene>